<dbReference type="Pfam" id="PF14833">
    <property type="entry name" value="NAD_binding_11"/>
    <property type="match status" value="1"/>
</dbReference>
<dbReference type="InterPro" id="IPR013328">
    <property type="entry name" value="6PGD_dom2"/>
</dbReference>
<evidence type="ECO:0000256" key="3">
    <source>
        <dbReference type="ARBA" id="ARBA00023027"/>
    </source>
</evidence>
<evidence type="ECO:0000259" key="4">
    <source>
        <dbReference type="Pfam" id="PF03446"/>
    </source>
</evidence>
<dbReference type="RefSeq" id="WP_248145585.1">
    <property type="nucleotide sequence ID" value="NZ_BAAAOF010000002.1"/>
</dbReference>
<comment type="similarity">
    <text evidence="1">Belongs to the HIBADH-related family.</text>
</comment>
<evidence type="ECO:0000259" key="5">
    <source>
        <dbReference type="Pfam" id="PF14833"/>
    </source>
</evidence>
<dbReference type="InterPro" id="IPR002204">
    <property type="entry name" value="3-OH-isobutyrate_DH-rel_CS"/>
</dbReference>
<evidence type="ECO:0000313" key="6">
    <source>
        <dbReference type="EMBL" id="GAA1917530.1"/>
    </source>
</evidence>
<dbReference type="SUPFAM" id="SSF51735">
    <property type="entry name" value="NAD(P)-binding Rossmann-fold domains"/>
    <property type="match status" value="1"/>
</dbReference>
<evidence type="ECO:0000256" key="2">
    <source>
        <dbReference type="ARBA" id="ARBA00023002"/>
    </source>
</evidence>
<dbReference type="EMBL" id="BAAAOF010000002">
    <property type="protein sequence ID" value="GAA1917530.1"/>
    <property type="molecule type" value="Genomic_DNA"/>
</dbReference>
<accession>A0ABP5ASK6</accession>
<dbReference type="Proteomes" id="UP001501343">
    <property type="component" value="Unassembled WGS sequence"/>
</dbReference>
<keyword evidence="3" id="KW-0520">NAD</keyword>
<reference evidence="7" key="1">
    <citation type="journal article" date="2019" name="Int. J. Syst. Evol. Microbiol.">
        <title>The Global Catalogue of Microorganisms (GCM) 10K type strain sequencing project: providing services to taxonomists for standard genome sequencing and annotation.</title>
        <authorList>
            <consortium name="The Broad Institute Genomics Platform"/>
            <consortium name="The Broad Institute Genome Sequencing Center for Infectious Disease"/>
            <person name="Wu L."/>
            <person name="Ma J."/>
        </authorList>
    </citation>
    <scope>NUCLEOTIDE SEQUENCE [LARGE SCALE GENOMIC DNA]</scope>
    <source>
        <strain evidence="7">JCM 14900</strain>
    </source>
</reference>
<evidence type="ECO:0000313" key="7">
    <source>
        <dbReference type="Proteomes" id="UP001501343"/>
    </source>
</evidence>
<proteinExistence type="inferred from homology"/>
<organism evidence="6 7">
    <name type="scientific">Microbacterium aoyamense</name>
    <dbReference type="NCBI Taxonomy" id="344166"/>
    <lineage>
        <taxon>Bacteria</taxon>
        <taxon>Bacillati</taxon>
        <taxon>Actinomycetota</taxon>
        <taxon>Actinomycetes</taxon>
        <taxon>Micrococcales</taxon>
        <taxon>Microbacteriaceae</taxon>
        <taxon>Microbacterium</taxon>
    </lineage>
</organism>
<dbReference type="InterPro" id="IPR029154">
    <property type="entry name" value="HIBADH-like_NADP-bd"/>
</dbReference>
<dbReference type="InterPro" id="IPR006115">
    <property type="entry name" value="6PGDH_NADP-bd"/>
</dbReference>
<protein>
    <submittedName>
        <fullName evidence="6">NAD(P)-dependent oxidoreductase</fullName>
    </submittedName>
</protein>
<dbReference type="PANTHER" id="PTHR22981">
    <property type="entry name" value="3-HYDROXYISOBUTYRATE DEHYDROGENASE-RELATED"/>
    <property type="match status" value="1"/>
</dbReference>
<feature type="domain" description="6-phosphogluconate dehydrogenase NADP-binding" evidence="4">
    <location>
        <begin position="4"/>
        <end position="157"/>
    </location>
</feature>
<sequence>MSHIAVVGLGLMGGSAAIRLSEAADVEVRGFDLDPAARARVAAEGVTATSTLEDAVRGASVVFTSLPNSDIVRRVWLGTDGIIAFADPGAVLVELSTIDPDTMRALGAAASERGIGVVDSPVSGGPGEARAGTLTLLVGGDDEVVESIADTLALVGTTRRTGDLGSGKITKIVNNMMGMGNVLVAAEAFALGVTAGVDPHVLYGILSQSGGTSSHFTKRFPKALAGDFEPGFSIELGEKDLALAQQLARSRQMPVPTASLARDLYAMARVEGQAGKDIVAILRMYEQWGQNGSELD</sequence>
<dbReference type="InterPro" id="IPR008927">
    <property type="entry name" value="6-PGluconate_DH-like_C_sf"/>
</dbReference>
<dbReference type="InterPro" id="IPR036291">
    <property type="entry name" value="NAD(P)-bd_dom_sf"/>
</dbReference>
<feature type="domain" description="3-hydroxyisobutyrate dehydrogenase-like NAD-binding" evidence="5">
    <location>
        <begin position="165"/>
        <end position="285"/>
    </location>
</feature>
<name>A0ABP5ASK6_9MICO</name>
<keyword evidence="7" id="KW-1185">Reference proteome</keyword>
<dbReference type="Gene3D" id="3.40.50.720">
    <property type="entry name" value="NAD(P)-binding Rossmann-like Domain"/>
    <property type="match status" value="1"/>
</dbReference>
<gene>
    <name evidence="6" type="ORF">GCM10009775_07450</name>
</gene>
<dbReference type="PANTHER" id="PTHR22981:SF7">
    <property type="entry name" value="3-HYDROXYISOBUTYRATE DEHYDROGENASE, MITOCHONDRIAL"/>
    <property type="match status" value="1"/>
</dbReference>
<dbReference type="PIRSF" id="PIRSF000103">
    <property type="entry name" value="HIBADH"/>
    <property type="match status" value="1"/>
</dbReference>
<evidence type="ECO:0000256" key="1">
    <source>
        <dbReference type="ARBA" id="ARBA00009080"/>
    </source>
</evidence>
<comment type="caution">
    <text evidence="6">The sequence shown here is derived from an EMBL/GenBank/DDBJ whole genome shotgun (WGS) entry which is preliminary data.</text>
</comment>
<dbReference type="PROSITE" id="PS00895">
    <property type="entry name" value="3_HYDROXYISOBUT_DH"/>
    <property type="match status" value="1"/>
</dbReference>
<dbReference type="SUPFAM" id="SSF48179">
    <property type="entry name" value="6-phosphogluconate dehydrogenase C-terminal domain-like"/>
    <property type="match status" value="1"/>
</dbReference>
<dbReference type="Pfam" id="PF03446">
    <property type="entry name" value="NAD_binding_2"/>
    <property type="match status" value="1"/>
</dbReference>
<keyword evidence="2" id="KW-0560">Oxidoreductase</keyword>
<dbReference type="Gene3D" id="1.10.1040.10">
    <property type="entry name" value="N-(1-d-carboxylethyl)-l-norvaline Dehydrogenase, domain 2"/>
    <property type="match status" value="1"/>
</dbReference>
<dbReference type="InterPro" id="IPR015815">
    <property type="entry name" value="HIBADH-related"/>
</dbReference>